<dbReference type="RefSeq" id="WP_307410226.1">
    <property type="nucleotide sequence ID" value="NZ_JAUSUR010000007.1"/>
</dbReference>
<keyword evidence="2" id="KW-1185">Reference proteome</keyword>
<accession>A0ABU0E736</accession>
<dbReference type="EMBL" id="JAUSUR010000007">
    <property type="protein sequence ID" value="MDQ0362526.1"/>
    <property type="molecule type" value="Genomic_DNA"/>
</dbReference>
<protein>
    <recommendedName>
        <fullName evidence="3">Ribbon-helix-helix domain-containing protein</fullName>
    </recommendedName>
</protein>
<proteinExistence type="predicted"/>
<name>A0ABU0E736_9FIRM</name>
<gene>
    <name evidence="1" type="ORF">J2S15_003280</name>
</gene>
<organism evidence="1 2">
    <name type="scientific">Breznakia pachnodae</name>
    <dbReference type="NCBI Taxonomy" id="265178"/>
    <lineage>
        <taxon>Bacteria</taxon>
        <taxon>Bacillati</taxon>
        <taxon>Bacillota</taxon>
        <taxon>Erysipelotrichia</taxon>
        <taxon>Erysipelotrichales</taxon>
        <taxon>Erysipelotrichaceae</taxon>
        <taxon>Breznakia</taxon>
    </lineage>
</organism>
<sequence length="147" mass="17303">MSKKISVAALREIDADLYERLEKIIDAKGLKMKTKKAVLTYVLEDYANIYNLHEFNNPYLIEHIRSIIDAACKRTENHLGGRLTKLSMENAINLGILNRIILDYFNKYEDKEEVHRLLNRYRQEAVEDLQHNVKPKSYSDLLKEHNE</sequence>
<dbReference type="Proteomes" id="UP001230220">
    <property type="component" value="Unassembled WGS sequence"/>
</dbReference>
<evidence type="ECO:0000313" key="1">
    <source>
        <dbReference type="EMBL" id="MDQ0362526.1"/>
    </source>
</evidence>
<comment type="caution">
    <text evidence="1">The sequence shown here is derived from an EMBL/GenBank/DDBJ whole genome shotgun (WGS) entry which is preliminary data.</text>
</comment>
<reference evidence="1 2" key="1">
    <citation type="submission" date="2023-07" db="EMBL/GenBank/DDBJ databases">
        <title>Genomic Encyclopedia of Type Strains, Phase IV (KMG-IV): sequencing the most valuable type-strain genomes for metagenomic binning, comparative biology and taxonomic classification.</title>
        <authorList>
            <person name="Goeker M."/>
        </authorList>
    </citation>
    <scope>NUCLEOTIDE SEQUENCE [LARGE SCALE GENOMIC DNA]</scope>
    <source>
        <strain evidence="1 2">DSM 16784</strain>
    </source>
</reference>
<evidence type="ECO:0008006" key="3">
    <source>
        <dbReference type="Google" id="ProtNLM"/>
    </source>
</evidence>
<evidence type="ECO:0000313" key="2">
    <source>
        <dbReference type="Proteomes" id="UP001230220"/>
    </source>
</evidence>